<proteinExistence type="predicted"/>
<keyword evidence="2" id="KW-1185">Reference proteome</keyword>
<reference evidence="1 2" key="1">
    <citation type="submission" date="2023-03" db="EMBL/GenBank/DDBJ databases">
        <title>Genome insight into feeding habits of ladybird beetles.</title>
        <authorList>
            <person name="Li H.-S."/>
            <person name="Huang Y.-H."/>
            <person name="Pang H."/>
        </authorList>
    </citation>
    <scope>NUCLEOTIDE SEQUENCE [LARGE SCALE GENOMIC DNA]</scope>
    <source>
        <strain evidence="1">SYSU_2023b</strain>
        <tissue evidence="1">Whole body</tissue>
    </source>
</reference>
<sequence>MSRRQRKCERSLCTSGQWLDARTRAEAGESKRSFAKSYGMHEVAFRRRLKRSSPASSLGRYSQTSSSEMCEKWIRNHPGRVKTVYRIAQIMAPAYLKAAVPANAIQSFKITDIQPLNPDIFVKNIS</sequence>
<protein>
    <submittedName>
        <fullName evidence="1">Uncharacterized protein</fullName>
    </submittedName>
</protein>
<name>A0AAW1UYX9_9CUCU</name>
<dbReference type="Proteomes" id="UP001431783">
    <property type="component" value="Unassembled WGS sequence"/>
</dbReference>
<organism evidence="1 2">
    <name type="scientific">Henosepilachna vigintioctopunctata</name>
    <dbReference type="NCBI Taxonomy" id="420089"/>
    <lineage>
        <taxon>Eukaryota</taxon>
        <taxon>Metazoa</taxon>
        <taxon>Ecdysozoa</taxon>
        <taxon>Arthropoda</taxon>
        <taxon>Hexapoda</taxon>
        <taxon>Insecta</taxon>
        <taxon>Pterygota</taxon>
        <taxon>Neoptera</taxon>
        <taxon>Endopterygota</taxon>
        <taxon>Coleoptera</taxon>
        <taxon>Polyphaga</taxon>
        <taxon>Cucujiformia</taxon>
        <taxon>Coccinelloidea</taxon>
        <taxon>Coccinellidae</taxon>
        <taxon>Epilachninae</taxon>
        <taxon>Epilachnini</taxon>
        <taxon>Henosepilachna</taxon>
    </lineage>
</organism>
<dbReference type="EMBL" id="JARQZJ010000096">
    <property type="protein sequence ID" value="KAK9885682.1"/>
    <property type="molecule type" value="Genomic_DNA"/>
</dbReference>
<evidence type="ECO:0000313" key="2">
    <source>
        <dbReference type="Proteomes" id="UP001431783"/>
    </source>
</evidence>
<gene>
    <name evidence="1" type="ORF">WA026_012446</name>
</gene>
<comment type="caution">
    <text evidence="1">The sequence shown here is derived from an EMBL/GenBank/DDBJ whole genome shotgun (WGS) entry which is preliminary data.</text>
</comment>
<dbReference type="AlphaFoldDB" id="A0AAW1UYX9"/>
<evidence type="ECO:0000313" key="1">
    <source>
        <dbReference type="EMBL" id="KAK9885682.1"/>
    </source>
</evidence>
<accession>A0AAW1UYX9</accession>